<evidence type="ECO:0000313" key="2">
    <source>
        <dbReference type="Proteomes" id="UP000000305"/>
    </source>
</evidence>
<protein>
    <recommendedName>
        <fullName evidence="3">F-box domain-containing protein</fullName>
    </recommendedName>
</protein>
<dbReference type="KEGG" id="dpx:DAPPUDRAFT_99497"/>
<gene>
    <name evidence="1" type="ORF">DAPPUDRAFT_99497</name>
</gene>
<accession>E9G739</accession>
<keyword evidence="2" id="KW-1185">Reference proteome</keyword>
<proteinExistence type="predicted"/>
<dbReference type="InterPro" id="IPR032675">
    <property type="entry name" value="LRR_dom_sf"/>
</dbReference>
<dbReference type="OrthoDB" id="6336382at2759"/>
<name>E9G739_DAPPU</name>
<sequence>MATHFDSLPVDILLHLFNYMNEKDCITFSLSGVSDRFSCLCGERRTLSIQQCYFVTHNLFHTYLSSWVIPEIVTSLDTSHCYWLPSDFLFDVVTSMSHLSSLHIQDTKLNLSHLWQIFKSCHQIVKISISLSENDEPIFDKMKEFESSSLQTLSNSFSKLTHLKILAFNGAYYIDSWFLMLQLLSYCRKCVDLHLEIVYSEEYFRYGPFGKDDYDDVFVNRAREKFFPNLSWMALLKNLVILKRGGLISYPDECVKGLVNWIFSQYDMSCVERVWIMEDVGISRDTIPSGSQIKSILCDGQLSSFDGDDDGRFGQLEHIGGIGLEQWTVLPNLRYIHGYCISSEGVDELCRAHPKLEHLHLNDNNGYPFCMKDDWMLNHLKTLVYNCSFPRKDILELFLKATPNLEVLHIGYSNRSAMDPWTPLGYKSSQSGMTDCLKTILRCGRLTTLSLNAFCLFEGDFFETIFSGCPLLRNLHICGGLSCPESFDNLCRYLPLAEKLRDFRLQYAYEYEGEIMPNRAVLNALLDSKRLERIVLYEEDGPNIPWLSQELQDVLLKFVSSMPNLVCFCFITASEIEPGTVAELKKKFDELICRNSTGLLVPCRSVPSQSDGSHSPSNSL</sequence>
<dbReference type="SUPFAM" id="SSF52047">
    <property type="entry name" value="RNI-like"/>
    <property type="match status" value="1"/>
</dbReference>
<evidence type="ECO:0008006" key="3">
    <source>
        <dbReference type="Google" id="ProtNLM"/>
    </source>
</evidence>
<evidence type="ECO:0000313" key="1">
    <source>
        <dbReference type="EMBL" id="EFX84402.1"/>
    </source>
</evidence>
<dbReference type="Gene3D" id="3.80.10.10">
    <property type="entry name" value="Ribonuclease Inhibitor"/>
    <property type="match status" value="2"/>
</dbReference>
<dbReference type="EMBL" id="GL732534">
    <property type="protein sequence ID" value="EFX84402.1"/>
    <property type="molecule type" value="Genomic_DNA"/>
</dbReference>
<dbReference type="Proteomes" id="UP000000305">
    <property type="component" value="Unassembled WGS sequence"/>
</dbReference>
<dbReference type="AlphaFoldDB" id="E9G739"/>
<dbReference type="HOGENOM" id="CLU_440934_0_0_1"/>
<organism evidence="1 2">
    <name type="scientific">Daphnia pulex</name>
    <name type="common">Water flea</name>
    <dbReference type="NCBI Taxonomy" id="6669"/>
    <lineage>
        <taxon>Eukaryota</taxon>
        <taxon>Metazoa</taxon>
        <taxon>Ecdysozoa</taxon>
        <taxon>Arthropoda</taxon>
        <taxon>Crustacea</taxon>
        <taxon>Branchiopoda</taxon>
        <taxon>Diplostraca</taxon>
        <taxon>Cladocera</taxon>
        <taxon>Anomopoda</taxon>
        <taxon>Daphniidae</taxon>
        <taxon>Daphnia</taxon>
    </lineage>
</organism>
<reference evidence="1 2" key="1">
    <citation type="journal article" date="2011" name="Science">
        <title>The ecoresponsive genome of Daphnia pulex.</title>
        <authorList>
            <person name="Colbourne J.K."/>
            <person name="Pfrender M.E."/>
            <person name="Gilbert D."/>
            <person name="Thomas W.K."/>
            <person name="Tucker A."/>
            <person name="Oakley T.H."/>
            <person name="Tokishita S."/>
            <person name="Aerts A."/>
            <person name="Arnold G.J."/>
            <person name="Basu M.K."/>
            <person name="Bauer D.J."/>
            <person name="Caceres C.E."/>
            <person name="Carmel L."/>
            <person name="Casola C."/>
            <person name="Choi J.H."/>
            <person name="Detter J.C."/>
            <person name="Dong Q."/>
            <person name="Dusheyko S."/>
            <person name="Eads B.D."/>
            <person name="Frohlich T."/>
            <person name="Geiler-Samerotte K.A."/>
            <person name="Gerlach D."/>
            <person name="Hatcher P."/>
            <person name="Jogdeo S."/>
            <person name="Krijgsveld J."/>
            <person name="Kriventseva E.V."/>
            <person name="Kultz D."/>
            <person name="Laforsch C."/>
            <person name="Lindquist E."/>
            <person name="Lopez J."/>
            <person name="Manak J.R."/>
            <person name="Muller J."/>
            <person name="Pangilinan J."/>
            <person name="Patwardhan R.P."/>
            <person name="Pitluck S."/>
            <person name="Pritham E.J."/>
            <person name="Rechtsteiner A."/>
            <person name="Rho M."/>
            <person name="Rogozin I.B."/>
            <person name="Sakarya O."/>
            <person name="Salamov A."/>
            <person name="Schaack S."/>
            <person name="Shapiro H."/>
            <person name="Shiga Y."/>
            <person name="Skalitzky C."/>
            <person name="Smith Z."/>
            <person name="Souvorov A."/>
            <person name="Sung W."/>
            <person name="Tang Z."/>
            <person name="Tsuchiya D."/>
            <person name="Tu H."/>
            <person name="Vos H."/>
            <person name="Wang M."/>
            <person name="Wolf Y.I."/>
            <person name="Yamagata H."/>
            <person name="Yamada T."/>
            <person name="Ye Y."/>
            <person name="Shaw J.R."/>
            <person name="Andrews J."/>
            <person name="Crease T.J."/>
            <person name="Tang H."/>
            <person name="Lucas S.M."/>
            <person name="Robertson H.M."/>
            <person name="Bork P."/>
            <person name="Koonin E.V."/>
            <person name="Zdobnov E.M."/>
            <person name="Grigoriev I.V."/>
            <person name="Lynch M."/>
            <person name="Boore J.L."/>
        </authorList>
    </citation>
    <scope>NUCLEOTIDE SEQUENCE [LARGE SCALE GENOMIC DNA]</scope>
</reference>
<dbReference type="InParanoid" id="E9G739"/>
<dbReference type="GO" id="GO:0005737">
    <property type="term" value="C:cytoplasm"/>
    <property type="evidence" value="ECO:0000318"/>
    <property type="project" value="GO_Central"/>
</dbReference>